<comment type="caution">
    <text evidence="1">The sequence shown here is derived from an EMBL/GenBank/DDBJ whole genome shotgun (WGS) entry which is preliminary data.</text>
</comment>
<reference evidence="1 2" key="1">
    <citation type="submission" date="2014-03" db="EMBL/GenBank/DDBJ databases">
        <title>Bradyrhizobium valentinum sp. nov., isolated from effective nodules of Lupinus mariae-josephae, a lupine endemic of basic-lime soils in Eastern Spain.</title>
        <authorList>
            <person name="Duran D."/>
            <person name="Rey L."/>
            <person name="Navarro A."/>
            <person name="Busquets A."/>
            <person name="Imperial J."/>
            <person name="Ruiz-Argueso T."/>
        </authorList>
    </citation>
    <scope>NUCLEOTIDE SEQUENCE [LARGE SCALE GENOMIC DNA]</scope>
    <source>
        <strain evidence="1 2">PAC68</strain>
    </source>
</reference>
<protein>
    <submittedName>
        <fullName evidence="1">Uncharacterized protein</fullName>
    </submittedName>
</protein>
<accession>A0A0R3M7K6</accession>
<keyword evidence="2" id="KW-1185">Reference proteome</keyword>
<sequence length="62" mass="6982">MSFGDRRRPVRRKALRFQGQNIDDTTICRYSKGKAIVAGPAWPLLAGFVRRMNLSGANALIY</sequence>
<dbReference type="Proteomes" id="UP000050863">
    <property type="component" value="Unassembled WGS sequence"/>
</dbReference>
<evidence type="ECO:0000313" key="1">
    <source>
        <dbReference type="EMBL" id="KRR13571.1"/>
    </source>
</evidence>
<dbReference type="AlphaFoldDB" id="A0A0R3M7K6"/>
<gene>
    <name evidence="1" type="ORF">CQ12_37845</name>
</gene>
<evidence type="ECO:0000313" key="2">
    <source>
        <dbReference type="Proteomes" id="UP000050863"/>
    </source>
</evidence>
<name>A0A0R3M7K6_9BRAD</name>
<proteinExistence type="predicted"/>
<organism evidence="1 2">
    <name type="scientific">Bradyrhizobium jicamae</name>
    <dbReference type="NCBI Taxonomy" id="280332"/>
    <lineage>
        <taxon>Bacteria</taxon>
        <taxon>Pseudomonadati</taxon>
        <taxon>Pseudomonadota</taxon>
        <taxon>Alphaproteobacteria</taxon>
        <taxon>Hyphomicrobiales</taxon>
        <taxon>Nitrobacteraceae</taxon>
        <taxon>Bradyrhizobium</taxon>
    </lineage>
</organism>
<dbReference type="EMBL" id="LLXZ01000024">
    <property type="protein sequence ID" value="KRR13571.1"/>
    <property type="molecule type" value="Genomic_DNA"/>
</dbReference>